<sequence>MDCDDGFFEDQLDRPQTSLCSLLVDIQLSDIVEVWELFGITKSYKHYIMMTSKNAKFNIGLIAKKWYLEDIQDQDGQLKLQETIEVKKALNLALDLNCEDEFLDIISNFITRKKSSIQSTSNEKNLCVLDPLVQKRHGRRPNKRIKSATEKSYHSSSGNSAINPPDPNLISRKKANQDNSNNGLLNVSDYEDTNVRTQPMQQRYAFRNPLHTLNSNDIHIQEKTDFNDTDEVGDDVSNSDKSFIVDENIIKCKYIYKACGKSGHNINFKSEN</sequence>
<evidence type="ECO:0000313" key="3">
    <source>
        <dbReference type="Proteomes" id="UP000789405"/>
    </source>
</evidence>
<dbReference type="OrthoDB" id="2410288at2759"/>
<organism evidence="2 3">
    <name type="scientific">Dentiscutata erythropus</name>
    <dbReference type="NCBI Taxonomy" id="1348616"/>
    <lineage>
        <taxon>Eukaryota</taxon>
        <taxon>Fungi</taxon>
        <taxon>Fungi incertae sedis</taxon>
        <taxon>Mucoromycota</taxon>
        <taxon>Glomeromycotina</taxon>
        <taxon>Glomeromycetes</taxon>
        <taxon>Diversisporales</taxon>
        <taxon>Gigasporaceae</taxon>
        <taxon>Dentiscutata</taxon>
    </lineage>
</organism>
<dbReference type="Proteomes" id="UP000789405">
    <property type="component" value="Unassembled WGS sequence"/>
</dbReference>
<feature type="compositionally biased region" description="Basic residues" evidence="1">
    <location>
        <begin position="137"/>
        <end position="146"/>
    </location>
</feature>
<comment type="caution">
    <text evidence="2">The sequence shown here is derived from an EMBL/GenBank/DDBJ whole genome shotgun (WGS) entry which is preliminary data.</text>
</comment>
<dbReference type="AlphaFoldDB" id="A0A9N9HPX6"/>
<feature type="region of interest" description="Disordered" evidence="1">
    <location>
        <begin position="137"/>
        <end position="190"/>
    </location>
</feature>
<evidence type="ECO:0000313" key="2">
    <source>
        <dbReference type="EMBL" id="CAG8699930.1"/>
    </source>
</evidence>
<keyword evidence="3" id="KW-1185">Reference proteome</keyword>
<gene>
    <name evidence="2" type="ORF">DERYTH_LOCUS12921</name>
</gene>
<protein>
    <submittedName>
        <fullName evidence="2">6793_t:CDS:1</fullName>
    </submittedName>
</protein>
<proteinExistence type="predicted"/>
<evidence type="ECO:0000256" key="1">
    <source>
        <dbReference type="SAM" id="MobiDB-lite"/>
    </source>
</evidence>
<reference evidence="2" key="1">
    <citation type="submission" date="2021-06" db="EMBL/GenBank/DDBJ databases">
        <authorList>
            <person name="Kallberg Y."/>
            <person name="Tangrot J."/>
            <person name="Rosling A."/>
        </authorList>
    </citation>
    <scope>NUCLEOTIDE SEQUENCE</scope>
    <source>
        <strain evidence="2">MA453B</strain>
    </source>
</reference>
<dbReference type="EMBL" id="CAJVPY010008720">
    <property type="protein sequence ID" value="CAG8699930.1"/>
    <property type="molecule type" value="Genomic_DNA"/>
</dbReference>
<name>A0A9N9HPX6_9GLOM</name>
<accession>A0A9N9HPX6</accession>